<keyword evidence="3" id="KW-0560">Oxidoreductase</keyword>
<dbReference type="GO" id="GO:0006654">
    <property type="term" value="P:phosphatidic acid biosynthetic process"/>
    <property type="evidence" value="ECO:0007669"/>
    <property type="project" value="TreeGrafter"/>
</dbReference>
<reference evidence="5 6" key="1">
    <citation type="submission" date="2019-01" db="EMBL/GenBank/DDBJ databases">
        <title>Genome sequencing of the rare red list fungi Fomitopsis rosea.</title>
        <authorList>
            <person name="Buettner E."/>
            <person name="Kellner H."/>
        </authorList>
    </citation>
    <scope>NUCLEOTIDE SEQUENCE [LARGE SCALE GENOMIC DNA]</scope>
    <source>
        <strain evidence="5 6">DSM 105464</strain>
    </source>
</reference>
<dbReference type="PANTHER" id="PTHR44169:SF6">
    <property type="entry name" value="NADPH-DEPENDENT 1-ACYLDIHYDROXYACETONE PHOSPHATE REDUCTASE"/>
    <property type="match status" value="1"/>
</dbReference>
<dbReference type="GO" id="GO:0019433">
    <property type="term" value="P:triglyceride catabolic process"/>
    <property type="evidence" value="ECO:0007669"/>
    <property type="project" value="TreeGrafter"/>
</dbReference>
<protein>
    <submittedName>
        <fullName evidence="5">Uncharacterized protein</fullName>
    </submittedName>
</protein>
<sequence length="335" mass="36946">MRLPSDWHALLYMQPALTLQVSEPKVILLPSLMAKSRKTILITGCSRGGIGDALARRFHEAGFDVFATARSLNSMEHLASVGIRTMALDVTDIQALRKVKANISEITGGKLDILVNNAGLAYPVAATDFDMSEVRPLFEVSLFAVMTMVQEFVNLLIASGDACIVQTGSVSGFTPVPFSSAAYNASKAALHAYGNTIRVELAPFHIKVVNVLSRRCIRLAYADAVQIITGAVKSNIAKPRSLPSNSLYRPMEKLYQERHLNTSQQNATDTDVYAHEVVSEVLKPNPRAWFWAGARTMSAWVVDTFLPRRTFDLIMNKMYGFDTFVAMLQENSKNV</sequence>
<dbReference type="Gene3D" id="3.40.50.720">
    <property type="entry name" value="NAD(P)-binding Rossmann-like Domain"/>
    <property type="match status" value="1"/>
</dbReference>
<dbReference type="GO" id="GO:0004806">
    <property type="term" value="F:triacylglycerol lipase activity"/>
    <property type="evidence" value="ECO:0007669"/>
    <property type="project" value="TreeGrafter"/>
</dbReference>
<name>A0A4Y9Y147_9APHY</name>
<evidence type="ECO:0000256" key="3">
    <source>
        <dbReference type="ARBA" id="ARBA00023002"/>
    </source>
</evidence>
<evidence type="ECO:0000256" key="4">
    <source>
        <dbReference type="RuleBase" id="RU000363"/>
    </source>
</evidence>
<gene>
    <name evidence="5" type="ORF">EVJ58_g8784</name>
</gene>
<dbReference type="InterPro" id="IPR002347">
    <property type="entry name" value="SDR_fam"/>
</dbReference>
<dbReference type="STRING" id="34475.A0A4Y9Y147"/>
<comment type="caution">
    <text evidence="5">The sequence shown here is derived from an EMBL/GenBank/DDBJ whole genome shotgun (WGS) entry which is preliminary data.</text>
</comment>
<dbReference type="PANTHER" id="PTHR44169">
    <property type="entry name" value="NADPH-DEPENDENT 1-ACYLDIHYDROXYACETONE PHOSPHATE REDUCTASE"/>
    <property type="match status" value="1"/>
</dbReference>
<dbReference type="Pfam" id="PF00106">
    <property type="entry name" value="adh_short"/>
    <property type="match status" value="1"/>
</dbReference>
<keyword evidence="2" id="KW-0521">NADP</keyword>
<dbReference type="GO" id="GO:0005783">
    <property type="term" value="C:endoplasmic reticulum"/>
    <property type="evidence" value="ECO:0007669"/>
    <property type="project" value="TreeGrafter"/>
</dbReference>
<dbReference type="PROSITE" id="PS00061">
    <property type="entry name" value="ADH_SHORT"/>
    <property type="match status" value="1"/>
</dbReference>
<organism evidence="5 6">
    <name type="scientific">Rhodofomes roseus</name>
    <dbReference type="NCBI Taxonomy" id="34475"/>
    <lineage>
        <taxon>Eukaryota</taxon>
        <taxon>Fungi</taxon>
        <taxon>Dikarya</taxon>
        <taxon>Basidiomycota</taxon>
        <taxon>Agaricomycotina</taxon>
        <taxon>Agaricomycetes</taxon>
        <taxon>Polyporales</taxon>
        <taxon>Rhodofomes</taxon>
    </lineage>
</organism>
<comment type="similarity">
    <text evidence="1 4">Belongs to the short-chain dehydrogenases/reductases (SDR) family.</text>
</comment>
<dbReference type="EMBL" id="SEKV01000683">
    <property type="protein sequence ID" value="TFY54569.1"/>
    <property type="molecule type" value="Genomic_DNA"/>
</dbReference>
<evidence type="ECO:0000313" key="5">
    <source>
        <dbReference type="EMBL" id="TFY54569.1"/>
    </source>
</evidence>
<proteinExistence type="inferred from homology"/>
<accession>A0A4Y9Y147</accession>
<dbReference type="SUPFAM" id="SSF51735">
    <property type="entry name" value="NAD(P)-binding Rossmann-fold domains"/>
    <property type="match status" value="1"/>
</dbReference>
<dbReference type="GO" id="GO:0000140">
    <property type="term" value="F:acylglycerone-phosphate reductase (NADP+) activity"/>
    <property type="evidence" value="ECO:0007669"/>
    <property type="project" value="TreeGrafter"/>
</dbReference>
<evidence type="ECO:0000256" key="2">
    <source>
        <dbReference type="ARBA" id="ARBA00022857"/>
    </source>
</evidence>
<dbReference type="PRINTS" id="PR00080">
    <property type="entry name" value="SDRFAMILY"/>
</dbReference>
<dbReference type="PRINTS" id="PR00081">
    <property type="entry name" value="GDHRDH"/>
</dbReference>
<dbReference type="Proteomes" id="UP000298390">
    <property type="component" value="Unassembled WGS sequence"/>
</dbReference>
<dbReference type="GO" id="GO:0005811">
    <property type="term" value="C:lipid droplet"/>
    <property type="evidence" value="ECO:0007669"/>
    <property type="project" value="TreeGrafter"/>
</dbReference>
<evidence type="ECO:0000313" key="6">
    <source>
        <dbReference type="Proteomes" id="UP000298390"/>
    </source>
</evidence>
<dbReference type="InterPro" id="IPR036291">
    <property type="entry name" value="NAD(P)-bd_dom_sf"/>
</dbReference>
<evidence type="ECO:0000256" key="1">
    <source>
        <dbReference type="ARBA" id="ARBA00006484"/>
    </source>
</evidence>
<dbReference type="InterPro" id="IPR020904">
    <property type="entry name" value="Sc_DH/Rdtase_CS"/>
</dbReference>
<dbReference type="AlphaFoldDB" id="A0A4Y9Y147"/>